<feature type="signal peptide" evidence="21">
    <location>
        <begin position="1"/>
        <end position="25"/>
    </location>
</feature>
<comment type="pathway">
    <text evidence="3 19 20">Cell wall biogenesis; peptidoglycan biosynthesis.</text>
</comment>
<evidence type="ECO:0000256" key="12">
    <source>
        <dbReference type="ARBA" id="ARBA00022960"/>
    </source>
</evidence>
<evidence type="ECO:0000256" key="18">
    <source>
        <dbReference type="ARBA" id="ARBA00047632"/>
    </source>
</evidence>
<accession>A0A430AWN5</accession>
<keyword evidence="14 19" id="KW-0131">Cell cycle</keyword>
<dbReference type="GO" id="GO:0071555">
    <property type="term" value="P:cell wall organization"/>
    <property type="evidence" value="ECO:0007669"/>
    <property type="project" value="UniProtKB-KW"/>
</dbReference>
<dbReference type="InterPro" id="IPR013221">
    <property type="entry name" value="Mur_ligase_cen"/>
</dbReference>
<dbReference type="Pfam" id="PF08245">
    <property type="entry name" value="Mur_ligase_M"/>
    <property type="match status" value="1"/>
</dbReference>
<evidence type="ECO:0000256" key="14">
    <source>
        <dbReference type="ARBA" id="ARBA00023306"/>
    </source>
</evidence>
<evidence type="ECO:0000256" key="15">
    <source>
        <dbReference type="ARBA" id="ARBA00023316"/>
    </source>
</evidence>
<dbReference type="PROSITE" id="PS01011">
    <property type="entry name" value="FOLYLPOLYGLU_SYNT_1"/>
    <property type="match status" value="1"/>
</dbReference>
<dbReference type="InterPro" id="IPR018109">
    <property type="entry name" value="Folylpolyglutamate_synth_CS"/>
</dbReference>
<dbReference type="GO" id="GO:0008360">
    <property type="term" value="P:regulation of cell shape"/>
    <property type="evidence" value="ECO:0007669"/>
    <property type="project" value="UniProtKB-KW"/>
</dbReference>
<dbReference type="GO" id="GO:0005524">
    <property type="term" value="F:ATP binding"/>
    <property type="evidence" value="ECO:0007669"/>
    <property type="project" value="UniProtKB-UniRule"/>
</dbReference>
<keyword evidence="8 19" id="KW-0436">Ligase</keyword>
<dbReference type="AlphaFoldDB" id="A0A430AWN5"/>
<keyword evidence="10 19" id="KW-0547">Nucleotide-binding</keyword>
<evidence type="ECO:0000256" key="6">
    <source>
        <dbReference type="ARBA" id="ARBA00015655"/>
    </source>
</evidence>
<dbReference type="InterPro" id="IPR005762">
    <property type="entry name" value="MurD"/>
</dbReference>
<keyword evidence="25" id="KW-1185">Reference proteome</keyword>
<evidence type="ECO:0000256" key="3">
    <source>
        <dbReference type="ARBA" id="ARBA00004752"/>
    </source>
</evidence>
<feature type="binding site" evidence="19">
    <location>
        <begin position="119"/>
        <end position="125"/>
    </location>
    <ligand>
        <name>ATP</name>
        <dbReference type="ChEBI" id="CHEBI:30616"/>
    </ligand>
</feature>
<keyword evidence="21" id="KW-0732">Signal</keyword>
<comment type="similarity">
    <text evidence="4 19">Belongs to the MurCDEF family.</text>
</comment>
<keyword evidence="13 19" id="KW-0573">Peptidoglycan synthesis</keyword>
<evidence type="ECO:0000256" key="1">
    <source>
        <dbReference type="ARBA" id="ARBA00002734"/>
    </source>
</evidence>
<evidence type="ECO:0000313" key="25">
    <source>
        <dbReference type="Proteomes" id="UP000286773"/>
    </source>
</evidence>
<evidence type="ECO:0000256" key="2">
    <source>
        <dbReference type="ARBA" id="ARBA00004496"/>
    </source>
</evidence>
<proteinExistence type="inferred from homology"/>
<evidence type="ECO:0000313" key="24">
    <source>
        <dbReference type="EMBL" id="RSU12477.1"/>
    </source>
</evidence>
<feature type="chain" id="PRO_5039114376" description="UDP-N-acetylmuramoylalanine--D-glutamate ligase" evidence="21">
    <location>
        <begin position="26"/>
        <end position="454"/>
    </location>
</feature>
<dbReference type="Proteomes" id="UP000286773">
    <property type="component" value="Unassembled WGS sequence"/>
</dbReference>
<dbReference type="InterPro" id="IPR004101">
    <property type="entry name" value="Mur_ligase_C"/>
</dbReference>
<dbReference type="Gene3D" id="3.40.1190.10">
    <property type="entry name" value="Mur-like, catalytic domain"/>
    <property type="match status" value="1"/>
</dbReference>
<dbReference type="GO" id="GO:0009252">
    <property type="term" value="P:peptidoglycan biosynthetic process"/>
    <property type="evidence" value="ECO:0007669"/>
    <property type="project" value="UniProtKB-UniRule"/>
</dbReference>
<dbReference type="GO" id="GO:0051301">
    <property type="term" value="P:cell division"/>
    <property type="evidence" value="ECO:0007669"/>
    <property type="project" value="UniProtKB-KW"/>
</dbReference>
<evidence type="ECO:0000256" key="20">
    <source>
        <dbReference type="RuleBase" id="RU003664"/>
    </source>
</evidence>
<dbReference type="Pfam" id="PF21799">
    <property type="entry name" value="MurD-like_N"/>
    <property type="match status" value="1"/>
</dbReference>
<dbReference type="GO" id="GO:0008764">
    <property type="term" value="F:UDP-N-acetylmuramoylalanine-D-glutamate ligase activity"/>
    <property type="evidence" value="ECO:0007669"/>
    <property type="project" value="UniProtKB-UniRule"/>
</dbReference>
<dbReference type="InterPro" id="IPR036565">
    <property type="entry name" value="Mur-like_cat_sf"/>
</dbReference>
<organism evidence="24 25">
    <name type="scientific">Vagococcus acidifermentans</name>
    <dbReference type="NCBI Taxonomy" id="564710"/>
    <lineage>
        <taxon>Bacteria</taxon>
        <taxon>Bacillati</taxon>
        <taxon>Bacillota</taxon>
        <taxon>Bacilli</taxon>
        <taxon>Lactobacillales</taxon>
        <taxon>Enterococcaceae</taxon>
        <taxon>Vagococcus</taxon>
    </lineage>
</organism>
<evidence type="ECO:0000256" key="19">
    <source>
        <dbReference type="HAMAP-Rule" id="MF_00639"/>
    </source>
</evidence>
<name>A0A430AWN5_9ENTE</name>
<evidence type="ECO:0000259" key="23">
    <source>
        <dbReference type="Pfam" id="PF08245"/>
    </source>
</evidence>
<comment type="caution">
    <text evidence="24">The sequence shown here is derived from an EMBL/GenBank/DDBJ whole genome shotgun (WGS) entry which is preliminary data.</text>
</comment>
<dbReference type="PANTHER" id="PTHR43692:SF1">
    <property type="entry name" value="UDP-N-ACETYLMURAMOYLALANINE--D-GLUTAMATE LIGASE"/>
    <property type="match status" value="1"/>
</dbReference>
<dbReference type="NCBIfam" id="TIGR01087">
    <property type="entry name" value="murD"/>
    <property type="match status" value="1"/>
</dbReference>
<dbReference type="Gene3D" id="3.40.50.720">
    <property type="entry name" value="NAD(P)-binding Rossmann-like Domain"/>
    <property type="match status" value="1"/>
</dbReference>
<comment type="subcellular location">
    <subcellularLocation>
        <location evidence="2 19 20">Cytoplasm</location>
    </subcellularLocation>
</comment>
<dbReference type="Pfam" id="PF02875">
    <property type="entry name" value="Mur_ligase_C"/>
    <property type="match status" value="1"/>
</dbReference>
<dbReference type="InterPro" id="IPR036615">
    <property type="entry name" value="Mur_ligase_C_dom_sf"/>
</dbReference>
<comment type="catalytic activity">
    <reaction evidence="18 19 20">
        <text>UDP-N-acetyl-alpha-D-muramoyl-L-alanine + D-glutamate + ATP = UDP-N-acetyl-alpha-D-muramoyl-L-alanyl-D-glutamate + ADP + phosphate + H(+)</text>
        <dbReference type="Rhea" id="RHEA:16429"/>
        <dbReference type="ChEBI" id="CHEBI:15378"/>
        <dbReference type="ChEBI" id="CHEBI:29986"/>
        <dbReference type="ChEBI" id="CHEBI:30616"/>
        <dbReference type="ChEBI" id="CHEBI:43474"/>
        <dbReference type="ChEBI" id="CHEBI:83898"/>
        <dbReference type="ChEBI" id="CHEBI:83900"/>
        <dbReference type="ChEBI" id="CHEBI:456216"/>
        <dbReference type="EC" id="6.3.2.9"/>
    </reaction>
</comment>
<protein>
    <recommendedName>
        <fullName evidence="6 19">UDP-N-acetylmuramoylalanine--D-glutamate ligase</fullName>
        <ecNumber evidence="5 19">6.3.2.9</ecNumber>
    </recommendedName>
    <alternativeName>
        <fullName evidence="17 19">D-glutamic acid-adding enzyme</fullName>
    </alternativeName>
    <alternativeName>
        <fullName evidence="16 19">UDP-N-acetylmuramoyl-L-alanyl-D-glutamate synthetase</fullName>
    </alternativeName>
</protein>
<dbReference type="Gene3D" id="3.90.190.20">
    <property type="entry name" value="Mur ligase, C-terminal domain"/>
    <property type="match status" value="1"/>
</dbReference>
<feature type="domain" description="Mur ligase central" evidence="23">
    <location>
        <begin position="117"/>
        <end position="293"/>
    </location>
</feature>
<evidence type="ECO:0000256" key="4">
    <source>
        <dbReference type="ARBA" id="ARBA00010416"/>
    </source>
</evidence>
<keyword evidence="7 19" id="KW-0963">Cytoplasm</keyword>
<dbReference type="SUPFAM" id="SSF51984">
    <property type="entry name" value="MurCD N-terminal domain"/>
    <property type="match status" value="1"/>
</dbReference>
<keyword evidence="9 19" id="KW-0132">Cell division</keyword>
<dbReference type="PANTHER" id="PTHR43692">
    <property type="entry name" value="UDP-N-ACETYLMURAMOYLALANINE--D-GLUTAMATE LIGASE"/>
    <property type="match status" value="1"/>
</dbReference>
<dbReference type="RefSeq" id="WP_126813312.1">
    <property type="nucleotide sequence ID" value="NZ_NGKC01000005.1"/>
</dbReference>
<evidence type="ECO:0000256" key="21">
    <source>
        <dbReference type="SAM" id="SignalP"/>
    </source>
</evidence>
<dbReference type="HAMAP" id="MF_00639">
    <property type="entry name" value="MurD"/>
    <property type="match status" value="1"/>
</dbReference>
<feature type="domain" description="Mur ligase C-terminal" evidence="22">
    <location>
        <begin position="315"/>
        <end position="428"/>
    </location>
</feature>
<evidence type="ECO:0000256" key="17">
    <source>
        <dbReference type="ARBA" id="ARBA00032324"/>
    </source>
</evidence>
<dbReference type="EMBL" id="NGKC01000005">
    <property type="protein sequence ID" value="RSU12477.1"/>
    <property type="molecule type" value="Genomic_DNA"/>
</dbReference>
<keyword evidence="12 19" id="KW-0133">Cell shape</keyword>
<dbReference type="EC" id="6.3.2.9" evidence="5 19"/>
<dbReference type="SUPFAM" id="SSF53244">
    <property type="entry name" value="MurD-like peptide ligases, peptide-binding domain"/>
    <property type="match status" value="1"/>
</dbReference>
<evidence type="ECO:0000256" key="5">
    <source>
        <dbReference type="ARBA" id="ARBA00012212"/>
    </source>
</evidence>
<dbReference type="GO" id="GO:0004326">
    <property type="term" value="F:tetrahydrofolylpolyglutamate synthase activity"/>
    <property type="evidence" value="ECO:0007669"/>
    <property type="project" value="InterPro"/>
</dbReference>
<sequence>MKATKKYENKKILVLGLAKSGVAAAALLHKLGAFVTVNDAKEFDQNPDAQHLLELGITVITGSHPVDLLDEGFVLIVKNPGIPYSNPILEKAIKKHIPIITEIELAYQISEAPFIGITGTNGKTTTTTMIHQLLNSERQKGQAYLAGNIGFPASTVAQDVTADDVLVTELSSFQLMGVDEFRPHIAAITNLYEAHLDYHGDKAAYLAAKWRIQENMTSADFLLLNVDQPVFQELSHHTQATVIPFSTAKKLDRGACLSQGVLHYNQEEIIQASELGVPGIHNVENALVAIAVAKLSGVSTAAIKATLTQFSGVPHRTEYVGDVAGRKFYNDSKATNSLATEKALSGFEKSRLVLIAGGLDRGNEFAELIPHFKGLKAAVFYGETKEKLKKAADSAGVETVHLVDTLEEAVPSAFSESDEGDAILLSPANASWDQFPNFEVRGETFVALMKKLSK</sequence>
<evidence type="ECO:0000256" key="10">
    <source>
        <dbReference type="ARBA" id="ARBA00022741"/>
    </source>
</evidence>
<comment type="function">
    <text evidence="1 19 20">Cell wall formation. Catalyzes the addition of glutamate to the nucleotide precursor UDP-N-acetylmuramoyl-L-alanine (UMA).</text>
</comment>
<evidence type="ECO:0000259" key="22">
    <source>
        <dbReference type="Pfam" id="PF02875"/>
    </source>
</evidence>
<evidence type="ECO:0000256" key="11">
    <source>
        <dbReference type="ARBA" id="ARBA00022840"/>
    </source>
</evidence>
<evidence type="ECO:0000256" key="7">
    <source>
        <dbReference type="ARBA" id="ARBA00022490"/>
    </source>
</evidence>
<evidence type="ECO:0000256" key="9">
    <source>
        <dbReference type="ARBA" id="ARBA00022618"/>
    </source>
</evidence>
<dbReference type="SUPFAM" id="SSF53623">
    <property type="entry name" value="MurD-like peptide ligases, catalytic domain"/>
    <property type="match status" value="1"/>
</dbReference>
<keyword evidence="15 19" id="KW-0961">Cell wall biogenesis/degradation</keyword>
<dbReference type="GO" id="GO:0005737">
    <property type="term" value="C:cytoplasm"/>
    <property type="evidence" value="ECO:0007669"/>
    <property type="project" value="UniProtKB-SubCell"/>
</dbReference>
<reference evidence="24 25" key="1">
    <citation type="submission" date="2017-05" db="EMBL/GenBank/DDBJ databases">
        <title>Vagococcus spp. assemblies.</title>
        <authorList>
            <person name="Gulvik C.A."/>
        </authorList>
    </citation>
    <scope>NUCLEOTIDE SEQUENCE [LARGE SCALE GENOMIC DNA]</scope>
    <source>
        <strain evidence="24 25">LMG 24798</strain>
    </source>
</reference>
<evidence type="ECO:0000256" key="16">
    <source>
        <dbReference type="ARBA" id="ARBA00030398"/>
    </source>
</evidence>
<gene>
    <name evidence="19" type="primary">murD</name>
    <name evidence="24" type="ORF">CBF27_05740</name>
</gene>
<evidence type="ECO:0000256" key="8">
    <source>
        <dbReference type="ARBA" id="ARBA00022598"/>
    </source>
</evidence>
<dbReference type="UniPathway" id="UPA00219"/>
<evidence type="ECO:0000256" key="13">
    <source>
        <dbReference type="ARBA" id="ARBA00022984"/>
    </source>
</evidence>
<keyword evidence="11 19" id="KW-0067">ATP-binding</keyword>
<dbReference type="OrthoDB" id="9809796at2"/>